<evidence type="ECO:0000313" key="11">
    <source>
        <dbReference type="Proteomes" id="UP000466931"/>
    </source>
</evidence>
<keyword evidence="6 8" id="KW-0503">Monooxygenase</keyword>
<evidence type="ECO:0000256" key="5">
    <source>
        <dbReference type="ARBA" id="ARBA00023004"/>
    </source>
</evidence>
<evidence type="ECO:0000256" key="6">
    <source>
        <dbReference type="ARBA" id="ARBA00023033"/>
    </source>
</evidence>
<dbReference type="GO" id="GO:0020037">
    <property type="term" value="F:heme binding"/>
    <property type="evidence" value="ECO:0007669"/>
    <property type="project" value="InterPro"/>
</dbReference>
<dbReference type="RefSeq" id="WP_085151667.1">
    <property type="nucleotide sequence ID" value="NZ_AP022612.1"/>
</dbReference>
<gene>
    <name evidence="10" type="ORF">MCNF_41930</name>
</gene>
<dbReference type="GO" id="GO:0016705">
    <property type="term" value="F:oxidoreductase activity, acting on paired donors, with incorporation or reduction of molecular oxygen"/>
    <property type="evidence" value="ECO:0007669"/>
    <property type="project" value="InterPro"/>
</dbReference>
<dbReference type="GO" id="GO:0004497">
    <property type="term" value="F:monooxygenase activity"/>
    <property type="evidence" value="ECO:0007669"/>
    <property type="project" value="UniProtKB-KW"/>
</dbReference>
<dbReference type="PRINTS" id="PR00385">
    <property type="entry name" value="P450"/>
</dbReference>
<keyword evidence="11" id="KW-1185">Reference proteome</keyword>
<dbReference type="PROSITE" id="PS00086">
    <property type="entry name" value="CYTOCHROME_P450"/>
    <property type="match status" value="1"/>
</dbReference>
<dbReference type="InterPro" id="IPR036396">
    <property type="entry name" value="Cyt_P450_sf"/>
</dbReference>
<feature type="region of interest" description="Disordered" evidence="9">
    <location>
        <begin position="1"/>
        <end position="21"/>
    </location>
</feature>
<protein>
    <submittedName>
        <fullName evidence="10">Cytochrome P450</fullName>
    </submittedName>
</protein>
<dbReference type="PRINTS" id="PR00463">
    <property type="entry name" value="EP450I"/>
</dbReference>
<evidence type="ECO:0000256" key="1">
    <source>
        <dbReference type="ARBA" id="ARBA00010617"/>
    </source>
</evidence>
<organism evidence="10 11">
    <name type="scientific">Mycolicibacterium confluentis</name>
    <dbReference type="NCBI Taxonomy" id="28047"/>
    <lineage>
        <taxon>Bacteria</taxon>
        <taxon>Bacillati</taxon>
        <taxon>Actinomycetota</taxon>
        <taxon>Actinomycetes</taxon>
        <taxon>Mycobacteriales</taxon>
        <taxon>Mycobacteriaceae</taxon>
        <taxon>Mycolicibacterium</taxon>
    </lineage>
</organism>
<proteinExistence type="inferred from homology"/>
<evidence type="ECO:0000313" key="10">
    <source>
        <dbReference type="EMBL" id="BBZ35588.1"/>
    </source>
</evidence>
<dbReference type="InterPro" id="IPR050196">
    <property type="entry name" value="Cytochrome_P450_Monoox"/>
</dbReference>
<evidence type="ECO:0000256" key="3">
    <source>
        <dbReference type="ARBA" id="ARBA00022723"/>
    </source>
</evidence>
<reference evidence="10" key="2">
    <citation type="submission" date="2020-02" db="EMBL/GenBank/DDBJ databases">
        <authorList>
            <person name="Matsumoto Y."/>
            <person name="Motooka D."/>
            <person name="Nakamura S."/>
        </authorList>
    </citation>
    <scope>NUCLEOTIDE SEQUENCE</scope>
    <source>
        <strain evidence="10">JCM 13671</strain>
    </source>
</reference>
<dbReference type="InterPro" id="IPR002401">
    <property type="entry name" value="Cyt_P450_E_grp-I"/>
</dbReference>
<dbReference type="AlphaFoldDB" id="A0A7I7Y1T7"/>
<evidence type="ECO:0000256" key="7">
    <source>
        <dbReference type="PIRSR" id="PIRSR602401-1"/>
    </source>
</evidence>
<dbReference type="PANTHER" id="PTHR24291:SF50">
    <property type="entry name" value="BIFUNCTIONAL ALBAFLAVENONE MONOOXYGENASE_TERPENE SYNTHASE"/>
    <property type="match status" value="1"/>
</dbReference>
<dbReference type="Proteomes" id="UP000466931">
    <property type="component" value="Chromosome"/>
</dbReference>
<dbReference type="OrthoDB" id="7376058at2"/>
<dbReference type="GO" id="GO:0005506">
    <property type="term" value="F:iron ion binding"/>
    <property type="evidence" value="ECO:0007669"/>
    <property type="project" value="InterPro"/>
</dbReference>
<keyword evidence="3 7" id="KW-0479">Metal-binding</keyword>
<dbReference type="SUPFAM" id="SSF48264">
    <property type="entry name" value="Cytochrome P450"/>
    <property type="match status" value="1"/>
</dbReference>
<reference evidence="10" key="1">
    <citation type="journal article" date="2019" name="Emerg. Microbes Infect.">
        <title>Comprehensive subspecies identification of 175 nontuberculous mycobacteria species based on 7547 genomic profiles.</title>
        <authorList>
            <person name="Matsumoto Y."/>
            <person name="Kinjo T."/>
            <person name="Motooka D."/>
            <person name="Nabeya D."/>
            <person name="Jung N."/>
            <person name="Uechi K."/>
            <person name="Horii T."/>
            <person name="Iida T."/>
            <person name="Fujita J."/>
            <person name="Nakamura S."/>
        </authorList>
    </citation>
    <scope>NUCLEOTIDE SEQUENCE [LARGE SCALE GENOMIC DNA]</scope>
    <source>
        <strain evidence="10">JCM 13671</strain>
    </source>
</reference>
<dbReference type="Gene3D" id="1.10.630.10">
    <property type="entry name" value="Cytochrome P450"/>
    <property type="match status" value="1"/>
</dbReference>
<sequence length="474" mass="51995">MTAILPQPVTTRRAPVTTRRAPVAAPTVETLPEAPLNPLPYRQRLAAVKSYHTGTELLRDAGGPVTKIVLGPRWLMPPIVLATSPQAIRDVLAVRDGTVDKMSPVFAELRAVLGENLVDLPHDRWLPRRRTIQPVFTKARISALCGHVTAAASSVGRQWEDGSEIDLGQECRKLTLRTLGKSVFGLDLDDQAERIEEPLQVAMTHAVRRALRPLRAPAWLPTPARRRARQASAELHRLADDILQACRADPNRDAPLVQALLAATDPETGRGLTDREIRDELIIFLFAGHDTVATTITYALWQLGRHLAVQDQVAAEVAALGDHELTSADLPALEYTSQVVKEALRLCPPAPTGTRTATRDLEVGGYRVPAGTTLAFGRMAVQRDPALWDNPLAFDPSRFSSSRSAGRDRWQYLPFGGGARSCIGDHFAMMEATLALATLLREVEIHSTDETFPLAVHFTLVADGPVRARVRRRP</sequence>
<comment type="cofactor">
    <cofactor evidence="7">
        <name>heme</name>
        <dbReference type="ChEBI" id="CHEBI:30413"/>
    </cofactor>
</comment>
<dbReference type="InterPro" id="IPR017972">
    <property type="entry name" value="Cyt_P450_CS"/>
</dbReference>
<keyword evidence="2 7" id="KW-0349">Heme</keyword>
<feature type="compositionally biased region" description="Low complexity" evidence="9">
    <location>
        <begin position="8"/>
        <end position="21"/>
    </location>
</feature>
<feature type="binding site" description="axial binding residue" evidence="7">
    <location>
        <position position="422"/>
    </location>
    <ligand>
        <name>heme</name>
        <dbReference type="ChEBI" id="CHEBI:30413"/>
    </ligand>
    <ligandPart>
        <name>Fe</name>
        <dbReference type="ChEBI" id="CHEBI:18248"/>
    </ligandPart>
</feature>
<evidence type="ECO:0000256" key="8">
    <source>
        <dbReference type="RuleBase" id="RU000461"/>
    </source>
</evidence>
<keyword evidence="5 7" id="KW-0408">Iron</keyword>
<accession>A0A7I7Y1T7</accession>
<evidence type="ECO:0000256" key="9">
    <source>
        <dbReference type="SAM" id="MobiDB-lite"/>
    </source>
</evidence>
<dbReference type="PANTHER" id="PTHR24291">
    <property type="entry name" value="CYTOCHROME P450 FAMILY 4"/>
    <property type="match status" value="1"/>
</dbReference>
<dbReference type="InterPro" id="IPR001128">
    <property type="entry name" value="Cyt_P450"/>
</dbReference>
<evidence type="ECO:0000256" key="4">
    <source>
        <dbReference type="ARBA" id="ARBA00023002"/>
    </source>
</evidence>
<dbReference type="Pfam" id="PF00067">
    <property type="entry name" value="p450"/>
    <property type="match status" value="1"/>
</dbReference>
<keyword evidence="4 8" id="KW-0560">Oxidoreductase</keyword>
<evidence type="ECO:0000256" key="2">
    <source>
        <dbReference type="ARBA" id="ARBA00022617"/>
    </source>
</evidence>
<name>A0A7I7Y1T7_9MYCO</name>
<dbReference type="EMBL" id="AP022612">
    <property type="protein sequence ID" value="BBZ35588.1"/>
    <property type="molecule type" value="Genomic_DNA"/>
</dbReference>
<comment type="similarity">
    <text evidence="1 8">Belongs to the cytochrome P450 family.</text>
</comment>